<evidence type="ECO:0008006" key="5">
    <source>
        <dbReference type="Google" id="ProtNLM"/>
    </source>
</evidence>
<gene>
    <name evidence="2" type="ORF">FB463_002678</name>
    <name evidence="1" type="ORF">FFA01_23690</name>
</gene>
<dbReference type="Pfam" id="PF12900">
    <property type="entry name" value="Pyridox_ox_2"/>
    <property type="match status" value="1"/>
</dbReference>
<evidence type="ECO:0000313" key="1">
    <source>
        <dbReference type="EMBL" id="GEK84060.1"/>
    </source>
</evidence>
<dbReference type="InterPro" id="IPR024747">
    <property type="entry name" value="Pyridox_Oxase-rel"/>
</dbReference>
<dbReference type="EMBL" id="JACGWW010000004">
    <property type="protein sequence ID" value="MBA8814407.1"/>
    <property type="molecule type" value="Genomic_DNA"/>
</dbReference>
<organism evidence="2 4">
    <name type="scientific">Frigoribacterium faeni</name>
    <dbReference type="NCBI Taxonomy" id="145483"/>
    <lineage>
        <taxon>Bacteria</taxon>
        <taxon>Bacillati</taxon>
        <taxon>Actinomycetota</taxon>
        <taxon>Actinomycetes</taxon>
        <taxon>Micrococcales</taxon>
        <taxon>Microbacteriaceae</taxon>
        <taxon>Frigoribacterium</taxon>
    </lineage>
</organism>
<dbReference type="RefSeq" id="WP_146856391.1">
    <property type="nucleotide sequence ID" value="NZ_BAAAHR010000003.1"/>
</dbReference>
<accession>A0A7W3PK18</accession>
<dbReference type="EMBL" id="BJUV01000026">
    <property type="protein sequence ID" value="GEK84060.1"/>
    <property type="molecule type" value="Genomic_DNA"/>
</dbReference>
<proteinExistence type="predicted"/>
<dbReference type="Gene3D" id="2.30.110.10">
    <property type="entry name" value="Electron Transport, Fmn-binding Protein, Chain A"/>
    <property type="match status" value="1"/>
</dbReference>
<evidence type="ECO:0000313" key="3">
    <source>
        <dbReference type="Proteomes" id="UP000321154"/>
    </source>
</evidence>
<comment type="caution">
    <text evidence="2">The sequence shown here is derived from an EMBL/GenBank/DDBJ whole genome shotgun (WGS) entry which is preliminary data.</text>
</comment>
<dbReference type="InterPro" id="IPR012349">
    <property type="entry name" value="Split_barrel_FMN-bd"/>
</dbReference>
<reference evidence="2 4" key="2">
    <citation type="submission" date="2020-07" db="EMBL/GenBank/DDBJ databases">
        <title>Sequencing the genomes of 1000 actinobacteria strains.</title>
        <authorList>
            <person name="Klenk H.-P."/>
        </authorList>
    </citation>
    <scope>NUCLEOTIDE SEQUENCE [LARGE SCALE GENOMIC DNA]</scope>
    <source>
        <strain evidence="2 4">DSM 10309</strain>
    </source>
</reference>
<reference evidence="1 3" key="1">
    <citation type="submission" date="2019-07" db="EMBL/GenBank/DDBJ databases">
        <title>Whole genome shotgun sequence of Frigoribacterium faeni NBRC 103066.</title>
        <authorList>
            <person name="Hosoyama A."/>
            <person name="Uohara A."/>
            <person name="Ohji S."/>
            <person name="Ichikawa N."/>
        </authorList>
    </citation>
    <scope>NUCLEOTIDE SEQUENCE [LARGE SCALE GENOMIC DNA]</scope>
    <source>
        <strain evidence="1 3">NBRC 103066</strain>
    </source>
</reference>
<dbReference type="SUPFAM" id="SSF50475">
    <property type="entry name" value="FMN-binding split barrel"/>
    <property type="match status" value="1"/>
</dbReference>
<evidence type="ECO:0000313" key="2">
    <source>
        <dbReference type="EMBL" id="MBA8814407.1"/>
    </source>
</evidence>
<dbReference type="OrthoDB" id="7062584at2"/>
<name>A0A7W3PK18_9MICO</name>
<evidence type="ECO:0000313" key="4">
    <source>
        <dbReference type="Proteomes" id="UP000522688"/>
    </source>
</evidence>
<sequence length="135" mass="15190">MHENDGVEQLLSWDECWGHIRRSRRGRIAWGYGPSIDITPTSYLADGQTIYIPTDVSTRTVMTGTSPWVAFEIDGLGEDARWSVLVKGHTHQVVSQADDDVIDSLRSHPVRRGPTVRFVRLDPTEVTGWATFPDL</sequence>
<dbReference type="Proteomes" id="UP000321154">
    <property type="component" value="Unassembled WGS sequence"/>
</dbReference>
<protein>
    <recommendedName>
        <fullName evidence="5">Pyridoxamine 5'-phosphate oxidase</fullName>
    </recommendedName>
</protein>
<dbReference type="Proteomes" id="UP000522688">
    <property type="component" value="Unassembled WGS sequence"/>
</dbReference>
<keyword evidence="3" id="KW-1185">Reference proteome</keyword>
<dbReference type="AlphaFoldDB" id="A0A7W3PK18"/>